<dbReference type="OrthoDB" id="784446at2759"/>
<accession>A0A835Q011</accession>
<reference evidence="4 5" key="1">
    <citation type="journal article" date="2020" name="Nat. Food">
        <title>A phased Vanilla planifolia genome enables genetic improvement of flavour and production.</title>
        <authorList>
            <person name="Hasing T."/>
            <person name="Tang H."/>
            <person name="Brym M."/>
            <person name="Khazi F."/>
            <person name="Huang T."/>
            <person name="Chambers A.H."/>
        </authorList>
    </citation>
    <scope>NUCLEOTIDE SEQUENCE [LARGE SCALE GENOMIC DNA]</scope>
    <source>
        <tissue evidence="3">Leaf</tissue>
    </source>
</reference>
<feature type="region of interest" description="Disordered" evidence="1">
    <location>
        <begin position="1"/>
        <end position="40"/>
    </location>
</feature>
<name>A0A835Q011_VANPL</name>
<dbReference type="AlphaFoldDB" id="A0A835Q011"/>
<proteinExistence type="predicted"/>
<protein>
    <submittedName>
        <fullName evidence="3">Uncharacterized protein</fullName>
    </submittedName>
</protein>
<keyword evidence="4" id="KW-1185">Reference proteome</keyword>
<gene>
    <name evidence="3" type="ORF">HPP92_020609</name>
    <name evidence="2" type="ORF">HPP92_021048</name>
</gene>
<sequence>MDRKPPVAVSPRRLRPRRPPTSLSSLQTPIAPKTSARPPLHFSTRHSIAVDSLLHPAHPLLPSDPKATAKASKDDTLASGILTELKTSPLFERGRFYEVYSARRNERLKRKMAMEVTEETVAQYPEVAVELSKKRVMKKGETPRKSCPANFSVSRASSLRSSGIGFKETKKASVLGISAKGFVDVGKRLGTRSALRKVVI</sequence>
<dbReference type="Proteomes" id="UP000639772">
    <property type="component" value="Chromosome 11"/>
</dbReference>
<organism evidence="3 5">
    <name type="scientific">Vanilla planifolia</name>
    <name type="common">Vanilla</name>
    <dbReference type="NCBI Taxonomy" id="51239"/>
    <lineage>
        <taxon>Eukaryota</taxon>
        <taxon>Viridiplantae</taxon>
        <taxon>Streptophyta</taxon>
        <taxon>Embryophyta</taxon>
        <taxon>Tracheophyta</taxon>
        <taxon>Spermatophyta</taxon>
        <taxon>Magnoliopsida</taxon>
        <taxon>Liliopsida</taxon>
        <taxon>Asparagales</taxon>
        <taxon>Orchidaceae</taxon>
        <taxon>Vanilloideae</taxon>
        <taxon>Vanilleae</taxon>
        <taxon>Vanilla</taxon>
    </lineage>
</organism>
<evidence type="ECO:0000313" key="5">
    <source>
        <dbReference type="Proteomes" id="UP000639772"/>
    </source>
</evidence>
<evidence type="ECO:0000313" key="4">
    <source>
        <dbReference type="Proteomes" id="UP000636800"/>
    </source>
</evidence>
<dbReference type="EMBL" id="JADCNM010000011">
    <property type="protein sequence ID" value="KAG0462133.1"/>
    <property type="molecule type" value="Genomic_DNA"/>
</dbReference>
<dbReference type="PANTHER" id="PTHR37259">
    <property type="entry name" value="OS07G0474300 PROTEIN"/>
    <property type="match status" value="1"/>
</dbReference>
<comment type="caution">
    <text evidence="3">The sequence shown here is derived from an EMBL/GenBank/DDBJ whole genome shotgun (WGS) entry which is preliminary data.</text>
</comment>
<dbReference type="Proteomes" id="UP000636800">
    <property type="component" value="Chromosome 11"/>
</dbReference>
<evidence type="ECO:0000313" key="2">
    <source>
        <dbReference type="EMBL" id="KAG0460751.1"/>
    </source>
</evidence>
<evidence type="ECO:0000256" key="1">
    <source>
        <dbReference type="SAM" id="MobiDB-lite"/>
    </source>
</evidence>
<dbReference type="PANTHER" id="PTHR37259:SF2">
    <property type="entry name" value="OS07G0474300 PROTEIN"/>
    <property type="match status" value="1"/>
</dbReference>
<evidence type="ECO:0000313" key="3">
    <source>
        <dbReference type="EMBL" id="KAG0462133.1"/>
    </source>
</evidence>
<dbReference type="EMBL" id="JADCNL010000011">
    <property type="protein sequence ID" value="KAG0460751.1"/>
    <property type="molecule type" value="Genomic_DNA"/>
</dbReference>